<dbReference type="Gene3D" id="3.30.160.60">
    <property type="entry name" value="Classic Zinc Finger"/>
    <property type="match status" value="5"/>
</dbReference>
<keyword evidence="8" id="KW-0805">Transcription regulation</keyword>
<sequence length="260" mass="29028">MPPLRKTLISTQLGGGLFPPPKQVFLISFPFGAGSDVFLYSVCLPSGVRMVSENEETPQQEAAEQVEPHGTLSGRPKGNVSRSCALPEKVKSSYLITHRKIHTGDKPYGCSECGKCFSWKYALIAHRRIHTGETPYKCSECGKSFNRHSQLTTHCRIHTGEKPYPCSECGKCFSRTSALITHRRIHTGETPYTCSECGKNFNQSSNLISHHRIHTGETPYMCSECGKSFKQCSKLCLPPLQRLNSHLHWEVILGCRGCRI</sequence>
<evidence type="ECO:0000256" key="1">
    <source>
        <dbReference type="ARBA" id="ARBA00003767"/>
    </source>
</evidence>
<evidence type="ECO:0000256" key="11">
    <source>
        <dbReference type="ARBA" id="ARBA00023242"/>
    </source>
</evidence>
<dbReference type="AlphaFoldDB" id="A0A452GFE3"/>
<feature type="domain" description="C2H2-type" evidence="14">
    <location>
        <begin position="136"/>
        <end position="163"/>
    </location>
</feature>
<dbReference type="InterPro" id="IPR036236">
    <property type="entry name" value="Znf_C2H2_sf"/>
</dbReference>
<evidence type="ECO:0000256" key="12">
    <source>
        <dbReference type="PROSITE-ProRule" id="PRU00042"/>
    </source>
</evidence>
<name>A0A452GFE3_9SAUR</name>
<keyword evidence="16" id="KW-1185">Reference proteome</keyword>
<dbReference type="InterPro" id="IPR013087">
    <property type="entry name" value="Znf_C2H2_type"/>
</dbReference>
<dbReference type="PROSITE" id="PS00028">
    <property type="entry name" value="ZINC_FINGER_C2H2_1"/>
    <property type="match status" value="4"/>
</dbReference>
<keyword evidence="6 12" id="KW-0863">Zinc-finger</keyword>
<keyword evidence="10" id="KW-0804">Transcription</keyword>
<keyword evidence="4" id="KW-0479">Metal-binding</keyword>
<dbReference type="PROSITE" id="PS50157">
    <property type="entry name" value="ZINC_FINGER_C2H2_2"/>
    <property type="match status" value="4"/>
</dbReference>
<accession>A0A452GFE3</accession>
<dbReference type="GO" id="GO:0008270">
    <property type="term" value="F:zinc ion binding"/>
    <property type="evidence" value="ECO:0007669"/>
    <property type="project" value="UniProtKB-KW"/>
</dbReference>
<keyword evidence="9" id="KW-0238">DNA-binding</keyword>
<feature type="domain" description="C2H2-type" evidence="14">
    <location>
        <begin position="192"/>
        <end position="219"/>
    </location>
</feature>
<evidence type="ECO:0000256" key="3">
    <source>
        <dbReference type="ARBA" id="ARBA00006991"/>
    </source>
</evidence>
<evidence type="ECO:0000256" key="8">
    <source>
        <dbReference type="ARBA" id="ARBA00023015"/>
    </source>
</evidence>
<organism evidence="15 16">
    <name type="scientific">Gopherus agassizii</name>
    <name type="common">Agassiz's desert tortoise</name>
    <dbReference type="NCBI Taxonomy" id="38772"/>
    <lineage>
        <taxon>Eukaryota</taxon>
        <taxon>Metazoa</taxon>
        <taxon>Chordata</taxon>
        <taxon>Craniata</taxon>
        <taxon>Vertebrata</taxon>
        <taxon>Euteleostomi</taxon>
        <taxon>Archelosauria</taxon>
        <taxon>Testudinata</taxon>
        <taxon>Testudines</taxon>
        <taxon>Cryptodira</taxon>
        <taxon>Durocryptodira</taxon>
        <taxon>Testudinoidea</taxon>
        <taxon>Testudinidae</taxon>
        <taxon>Gopherus</taxon>
    </lineage>
</organism>
<evidence type="ECO:0000313" key="16">
    <source>
        <dbReference type="Proteomes" id="UP000291020"/>
    </source>
</evidence>
<evidence type="ECO:0000256" key="2">
    <source>
        <dbReference type="ARBA" id="ARBA00004123"/>
    </source>
</evidence>
<evidence type="ECO:0000256" key="7">
    <source>
        <dbReference type="ARBA" id="ARBA00022833"/>
    </source>
</evidence>
<dbReference type="PANTHER" id="PTHR24393:SF100">
    <property type="entry name" value="ZINC FINGER PROTEIN-RELATED"/>
    <property type="match status" value="1"/>
</dbReference>
<comment type="function">
    <text evidence="1">May be involved in transcriptional regulation.</text>
</comment>
<evidence type="ECO:0000256" key="4">
    <source>
        <dbReference type="ARBA" id="ARBA00022723"/>
    </source>
</evidence>
<dbReference type="STRING" id="38772.ENSGAGP00000000260"/>
<dbReference type="FunFam" id="3.30.160.60:FF:002343">
    <property type="entry name" value="Zinc finger protein 33A"/>
    <property type="match status" value="1"/>
</dbReference>
<feature type="region of interest" description="Disordered" evidence="13">
    <location>
        <begin position="53"/>
        <end position="82"/>
    </location>
</feature>
<dbReference type="FunFam" id="3.30.160.60:FF:000478">
    <property type="entry name" value="Zinc finger protein 133"/>
    <property type="match status" value="1"/>
</dbReference>
<evidence type="ECO:0000256" key="13">
    <source>
        <dbReference type="SAM" id="MobiDB-lite"/>
    </source>
</evidence>
<evidence type="ECO:0000256" key="9">
    <source>
        <dbReference type="ARBA" id="ARBA00023125"/>
    </source>
</evidence>
<dbReference type="Proteomes" id="UP000291020">
    <property type="component" value="Unassembled WGS sequence"/>
</dbReference>
<dbReference type="SUPFAM" id="SSF57667">
    <property type="entry name" value="beta-beta-alpha zinc fingers"/>
    <property type="match status" value="3"/>
</dbReference>
<dbReference type="GO" id="GO:0005634">
    <property type="term" value="C:nucleus"/>
    <property type="evidence" value="ECO:0007669"/>
    <property type="project" value="UniProtKB-SubCell"/>
</dbReference>
<reference evidence="16" key="1">
    <citation type="journal article" date="2017" name="PLoS ONE">
        <title>The Agassiz's desert tortoise genome provides a resource for the conservation of a threatened species.</title>
        <authorList>
            <person name="Tollis M."/>
            <person name="DeNardo D.F."/>
            <person name="Cornelius J.A."/>
            <person name="Dolby G.A."/>
            <person name="Edwards T."/>
            <person name="Henen B.T."/>
            <person name="Karl A.E."/>
            <person name="Murphy R.W."/>
            <person name="Kusumi K."/>
        </authorList>
    </citation>
    <scope>NUCLEOTIDE SEQUENCE [LARGE SCALE GENOMIC DNA]</scope>
</reference>
<feature type="domain" description="C2H2-type" evidence="14">
    <location>
        <begin position="108"/>
        <end position="135"/>
    </location>
</feature>
<reference evidence="15" key="2">
    <citation type="submission" date="2025-08" db="UniProtKB">
        <authorList>
            <consortium name="Ensembl"/>
        </authorList>
    </citation>
    <scope>IDENTIFICATION</scope>
</reference>
<dbReference type="Ensembl" id="ENSGAGT00000000296.1">
    <property type="protein sequence ID" value="ENSGAGP00000000260.1"/>
    <property type="gene ID" value="ENSGAGG00000000182.1"/>
</dbReference>
<dbReference type="FunFam" id="3.30.160.60:FF:001954">
    <property type="entry name" value="Zinc finger protein 787"/>
    <property type="match status" value="1"/>
</dbReference>
<dbReference type="Pfam" id="PF00096">
    <property type="entry name" value="zf-C2H2"/>
    <property type="match status" value="4"/>
</dbReference>
<keyword evidence="5" id="KW-0677">Repeat</keyword>
<comment type="subcellular location">
    <subcellularLocation>
        <location evidence="2">Nucleus</location>
    </subcellularLocation>
</comment>
<dbReference type="SMART" id="SM00355">
    <property type="entry name" value="ZnF_C2H2"/>
    <property type="match status" value="4"/>
</dbReference>
<dbReference type="PANTHER" id="PTHR24393">
    <property type="entry name" value="ZINC FINGER PROTEIN"/>
    <property type="match status" value="1"/>
</dbReference>
<keyword evidence="7" id="KW-0862">Zinc</keyword>
<proteinExistence type="inferred from homology"/>
<dbReference type="FunFam" id="3.30.160.60:FF:000198">
    <property type="entry name" value="zinc finger protein 10 isoform X1"/>
    <property type="match status" value="1"/>
</dbReference>
<evidence type="ECO:0000256" key="10">
    <source>
        <dbReference type="ARBA" id="ARBA00023163"/>
    </source>
</evidence>
<evidence type="ECO:0000259" key="14">
    <source>
        <dbReference type="PROSITE" id="PS50157"/>
    </source>
</evidence>
<protein>
    <recommendedName>
        <fullName evidence="14">C2H2-type domain-containing protein</fullName>
    </recommendedName>
</protein>
<evidence type="ECO:0000256" key="5">
    <source>
        <dbReference type="ARBA" id="ARBA00022737"/>
    </source>
</evidence>
<evidence type="ECO:0000256" key="6">
    <source>
        <dbReference type="ARBA" id="ARBA00022771"/>
    </source>
</evidence>
<comment type="similarity">
    <text evidence="3">Belongs to the krueppel C2H2-type zinc-finger protein family.</text>
</comment>
<dbReference type="FunFam" id="3.30.160.60:FF:000446">
    <property type="entry name" value="Zinc finger protein"/>
    <property type="match status" value="1"/>
</dbReference>
<evidence type="ECO:0000313" key="15">
    <source>
        <dbReference type="Ensembl" id="ENSGAGP00000000260.1"/>
    </source>
</evidence>
<dbReference type="GO" id="GO:0001228">
    <property type="term" value="F:DNA-binding transcription activator activity, RNA polymerase II-specific"/>
    <property type="evidence" value="ECO:0007669"/>
    <property type="project" value="TreeGrafter"/>
</dbReference>
<keyword evidence="11" id="KW-0539">Nucleus</keyword>
<feature type="domain" description="C2H2-type" evidence="14">
    <location>
        <begin position="164"/>
        <end position="191"/>
    </location>
</feature>
<dbReference type="GO" id="GO:0000978">
    <property type="term" value="F:RNA polymerase II cis-regulatory region sequence-specific DNA binding"/>
    <property type="evidence" value="ECO:0007669"/>
    <property type="project" value="TreeGrafter"/>
</dbReference>
<reference evidence="15" key="3">
    <citation type="submission" date="2025-09" db="UniProtKB">
        <authorList>
            <consortium name="Ensembl"/>
        </authorList>
    </citation>
    <scope>IDENTIFICATION</scope>
</reference>